<dbReference type="RefSeq" id="WP_081149200.1">
    <property type="nucleotide sequence ID" value="NZ_CP020465.1"/>
</dbReference>
<dbReference type="AlphaFoldDB" id="A0A222G559"/>
<keyword evidence="3" id="KW-1185">Reference proteome</keyword>
<organism evidence="2 3">
    <name type="scientific">Cognaticolwellia beringensis</name>
    <dbReference type="NCBI Taxonomy" id="1967665"/>
    <lineage>
        <taxon>Bacteria</taxon>
        <taxon>Pseudomonadati</taxon>
        <taxon>Pseudomonadota</taxon>
        <taxon>Gammaproteobacteria</taxon>
        <taxon>Alteromonadales</taxon>
        <taxon>Colwelliaceae</taxon>
        <taxon>Cognaticolwellia</taxon>
    </lineage>
</organism>
<protein>
    <recommendedName>
        <fullName evidence="4">Lipoprotein</fullName>
    </recommendedName>
</protein>
<evidence type="ECO:0000313" key="2">
    <source>
        <dbReference type="EMBL" id="ASP46872.1"/>
    </source>
</evidence>
<feature type="compositionally biased region" description="Basic and acidic residues" evidence="1">
    <location>
        <begin position="59"/>
        <end position="79"/>
    </location>
</feature>
<dbReference type="PROSITE" id="PS51257">
    <property type="entry name" value="PROKAR_LIPOPROTEIN"/>
    <property type="match status" value="1"/>
</dbReference>
<dbReference type="KEGG" id="cber:B5D82_03220"/>
<proteinExistence type="predicted"/>
<name>A0A222G559_9GAMM</name>
<dbReference type="Proteomes" id="UP000202259">
    <property type="component" value="Chromosome"/>
</dbReference>
<evidence type="ECO:0000313" key="3">
    <source>
        <dbReference type="Proteomes" id="UP000202259"/>
    </source>
</evidence>
<dbReference type="OrthoDB" id="6319532at2"/>
<feature type="compositionally biased region" description="Polar residues" evidence="1">
    <location>
        <begin position="80"/>
        <end position="90"/>
    </location>
</feature>
<reference evidence="2 3" key="1">
    <citation type="submission" date="2017-08" db="EMBL/GenBank/DDBJ databases">
        <title>Complete genome of Colwellia sp. NB097-1, a psychrophile bacterium ioslated from Bering Sea.</title>
        <authorList>
            <person name="Chen X."/>
        </authorList>
    </citation>
    <scope>NUCLEOTIDE SEQUENCE [LARGE SCALE GENOMIC DNA]</scope>
    <source>
        <strain evidence="2 3">NB097-1</strain>
    </source>
</reference>
<feature type="region of interest" description="Disordered" evidence="1">
    <location>
        <begin position="48"/>
        <end position="90"/>
    </location>
</feature>
<gene>
    <name evidence="2" type="ORF">B5D82_03220</name>
</gene>
<evidence type="ECO:0008006" key="4">
    <source>
        <dbReference type="Google" id="ProtNLM"/>
    </source>
</evidence>
<dbReference type="EMBL" id="CP020465">
    <property type="protein sequence ID" value="ASP46872.1"/>
    <property type="molecule type" value="Genomic_DNA"/>
</dbReference>
<sequence>MFKQISLISLAVLLAACSATDPGKSKANDAMYDKMAKDKDMVCEYRPTTGSHRKKRTCMKKELADEVRRRNQEALRSQEYKSQTSAGSTI</sequence>
<accession>A0A222G559</accession>
<evidence type="ECO:0000256" key="1">
    <source>
        <dbReference type="SAM" id="MobiDB-lite"/>
    </source>
</evidence>